<feature type="transmembrane region" description="Helical" evidence="1">
    <location>
        <begin position="184"/>
        <end position="208"/>
    </location>
</feature>
<feature type="transmembrane region" description="Helical" evidence="1">
    <location>
        <begin position="259"/>
        <end position="283"/>
    </location>
</feature>
<proteinExistence type="predicted"/>
<dbReference type="EMBL" id="FORX01000020">
    <property type="protein sequence ID" value="SFK32698.1"/>
    <property type="molecule type" value="Genomic_DNA"/>
</dbReference>
<reference evidence="3" key="1">
    <citation type="submission" date="2016-10" db="EMBL/GenBank/DDBJ databases">
        <authorList>
            <person name="Varghese N."/>
            <person name="Submissions S."/>
        </authorList>
    </citation>
    <scope>NUCLEOTIDE SEQUENCE [LARGE SCALE GENOMIC DNA]</scope>
    <source>
        <strain evidence="3">DSM 5918</strain>
    </source>
</reference>
<feature type="transmembrane region" description="Helical" evidence="1">
    <location>
        <begin position="20"/>
        <end position="42"/>
    </location>
</feature>
<dbReference type="AlphaFoldDB" id="A0A1I3YLF1"/>
<keyword evidence="1" id="KW-1133">Transmembrane helix</keyword>
<feature type="transmembrane region" description="Helical" evidence="1">
    <location>
        <begin position="71"/>
        <end position="93"/>
    </location>
</feature>
<feature type="transmembrane region" description="Helical" evidence="1">
    <location>
        <begin position="137"/>
        <end position="164"/>
    </location>
</feature>
<feature type="transmembrane region" description="Helical" evidence="1">
    <location>
        <begin position="295"/>
        <end position="313"/>
    </location>
</feature>
<evidence type="ECO:0000313" key="3">
    <source>
        <dbReference type="Proteomes" id="UP000198635"/>
    </source>
</evidence>
<dbReference type="Proteomes" id="UP000198635">
    <property type="component" value="Unassembled WGS sequence"/>
</dbReference>
<gene>
    <name evidence="2" type="ORF">SAMN04488082_12078</name>
</gene>
<name>A0A1I3YLF1_9BACT</name>
<sequence>MTGHLHKKNDTAHEVPMALILPLWAFALLPLPLLLAALFWGAPPIALVSELIGLISGKPFPARAARQMSRLALGGHVLFWLVIAACMALLFSHPLRQSEFVTGNSLLLIAALALPFFGSLALVGYDLSWKFARERKAIHFLLGCVANIPIKYGYWALAGLGLLYFRGVSLDSPAFLPPWGSALWPLMALWLPLSLCLAAAVGLCYLLLRRDADDWGRDYYRFAAPFLAKWHLVCGLIVLAVMVWLYASLKGIFNLHLPQIFNAGLASAACLGLAMLLSLLVAVSENPMRFKVSMVGTAVLSLVHASMLLVAILETLNRYVPGWSVPTFMPDLLRLFG</sequence>
<feature type="transmembrane region" description="Helical" evidence="1">
    <location>
        <begin position="105"/>
        <end position="125"/>
    </location>
</feature>
<evidence type="ECO:0000256" key="1">
    <source>
        <dbReference type="SAM" id="Phobius"/>
    </source>
</evidence>
<keyword evidence="3" id="KW-1185">Reference proteome</keyword>
<accession>A0A1I3YLF1</accession>
<protein>
    <submittedName>
        <fullName evidence="2">Uncharacterized protein</fullName>
    </submittedName>
</protein>
<keyword evidence="1" id="KW-0472">Membrane</keyword>
<dbReference type="STRING" id="52560.SAMN04488082_12078"/>
<evidence type="ECO:0000313" key="2">
    <source>
        <dbReference type="EMBL" id="SFK32698.1"/>
    </source>
</evidence>
<feature type="transmembrane region" description="Helical" evidence="1">
    <location>
        <begin position="228"/>
        <end position="247"/>
    </location>
</feature>
<keyword evidence="1" id="KW-0812">Transmembrane</keyword>
<organism evidence="2 3">
    <name type="scientific">Desulfomicrobium apsheronum</name>
    <dbReference type="NCBI Taxonomy" id="52560"/>
    <lineage>
        <taxon>Bacteria</taxon>
        <taxon>Pseudomonadati</taxon>
        <taxon>Thermodesulfobacteriota</taxon>
        <taxon>Desulfovibrionia</taxon>
        <taxon>Desulfovibrionales</taxon>
        <taxon>Desulfomicrobiaceae</taxon>
        <taxon>Desulfomicrobium</taxon>
    </lineage>
</organism>